<accession>A0A385EDB7</accession>
<dbReference type="PROSITE" id="PS00092">
    <property type="entry name" value="N6_MTASE"/>
    <property type="match status" value="1"/>
</dbReference>
<reference evidence="1" key="2">
    <citation type="submission" date="2018-09" db="EMBL/GenBank/DDBJ databases">
        <title>Giant CbK-like Caulobacter bacteriophages have genetically divergent genomes.</title>
        <authorList>
            <person name="Wilson K."/>
            <person name="Ely B."/>
        </authorList>
    </citation>
    <scope>NUCLEOTIDE SEQUENCE [LARGE SCALE GENOMIC DNA]</scope>
</reference>
<dbReference type="EMBL" id="MH588545">
    <property type="protein sequence ID" value="AXQ68709.1"/>
    <property type="molecule type" value="Genomic_DNA"/>
</dbReference>
<evidence type="ECO:0000313" key="2">
    <source>
        <dbReference type="Proteomes" id="UP000259026"/>
    </source>
</evidence>
<name>A0A385EDB7_9CAUD</name>
<keyword evidence="1" id="KW-0489">Methyltransferase</keyword>
<organism evidence="1 2">
    <name type="scientific">Caulobacter phage CcrPW</name>
    <dbReference type="NCBI Taxonomy" id="2283271"/>
    <lineage>
        <taxon>Viruses</taxon>
        <taxon>Duplodnaviria</taxon>
        <taxon>Heunggongvirae</taxon>
        <taxon>Uroviricota</taxon>
        <taxon>Caudoviricetes</taxon>
        <taxon>Jeanschmidtviridae</taxon>
        <taxon>Colossusvirus</taxon>
        <taxon>Colossusvirus PW</taxon>
    </lineage>
</organism>
<evidence type="ECO:0000313" key="1">
    <source>
        <dbReference type="EMBL" id="AXQ68709.1"/>
    </source>
</evidence>
<gene>
    <name evidence="1" type="ORF">CcrPW_gp170c</name>
</gene>
<reference evidence="1" key="1">
    <citation type="submission" date="2018-07" db="EMBL/GenBank/DDBJ databases">
        <authorList>
            <person name="Quirk P.G."/>
            <person name="Krulwich T.A."/>
        </authorList>
    </citation>
    <scope>NUCLEOTIDE SEQUENCE</scope>
</reference>
<dbReference type="InterPro" id="IPR029063">
    <property type="entry name" value="SAM-dependent_MTases_sf"/>
</dbReference>
<proteinExistence type="predicted"/>
<dbReference type="InterPro" id="IPR002052">
    <property type="entry name" value="DNA_methylase_N6_adenine_CS"/>
</dbReference>
<keyword evidence="1" id="KW-0808">Transferase</keyword>
<sequence length="267" mass="29768">MPGFLTLSVNHASYPGMAITDTGRKDPSMLGGTNYERAALDFYPTPARATNAFVSVVEDDLEAMQFWEPFAGNGAIYNIIKNFCRAAGATDIFAYDGFDANGLVDFFSIYPDGEAFDSALAAWERLIDKNTGDDGVWLGSEPTPVRPRPFSEITEMLGFTPDCIISNPPYGKDTDRAVRKALELMEAQHGYVAFLMRHEWDAAKGRADLIDHPAFAAKITLRFRPVWVEKKEGEKSASPRFSYAFYVWDWQKAVTLPHAKAEMFYAG</sequence>
<keyword evidence="2" id="KW-1185">Reference proteome</keyword>
<protein>
    <submittedName>
        <fullName evidence="1">Putative DNA methylase protein</fullName>
    </submittedName>
</protein>
<dbReference type="GO" id="GO:0008168">
    <property type="term" value="F:methyltransferase activity"/>
    <property type="evidence" value="ECO:0007669"/>
    <property type="project" value="UniProtKB-KW"/>
</dbReference>
<dbReference type="Proteomes" id="UP000259026">
    <property type="component" value="Segment"/>
</dbReference>
<dbReference type="GO" id="GO:0003676">
    <property type="term" value="F:nucleic acid binding"/>
    <property type="evidence" value="ECO:0007669"/>
    <property type="project" value="InterPro"/>
</dbReference>
<dbReference type="GO" id="GO:0032259">
    <property type="term" value="P:methylation"/>
    <property type="evidence" value="ECO:0007669"/>
    <property type="project" value="UniProtKB-KW"/>
</dbReference>
<dbReference type="SUPFAM" id="SSF53335">
    <property type="entry name" value="S-adenosyl-L-methionine-dependent methyltransferases"/>
    <property type="match status" value="1"/>
</dbReference>